<name>F4S4J6_MELLP</name>
<dbReference type="AlphaFoldDB" id="F4S4J6"/>
<evidence type="ECO:0000313" key="3">
    <source>
        <dbReference type="Proteomes" id="UP000001072"/>
    </source>
</evidence>
<organism evidence="3">
    <name type="scientific">Melampsora larici-populina (strain 98AG31 / pathotype 3-4-7)</name>
    <name type="common">Poplar leaf rust fungus</name>
    <dbReference type="NCBI Taxonomy" id="747676"/>
    <lineage>
        <taxon>Eukaryota</taxon>
        <taxon>Fungi</taxon>
        <taxon>Dikarya</taxon>
        <taxon>Basidiomycota</taxon>
        <taxon>Pucciniomycotina</taxon>
        <taxon>Pucciniomycetes</taxon>
        <taxon>Pucciniales</taxon>
        <taxon>Melampsoraceae</taxon>
        <taxon>Melampsora</taxon>
    </lineage>
</organism>
<evidence type="ECO:0000313" key="2">
    <source>
        <dbReference type="EMBL" id="EGG00423.1"/>
    </source>
</evidence>
<dbReference type="GeneID" id="18926393"/>
<feature type="chain" id="PRO_5003321266" evidence="1">
    <location>
        <begin position="33"/>
        <end position="146"/>
    </location>
</feature>
<keyword evidence="1" id="KW-0732">Signal</keyword>
<dbReference type="RefSeq" id="XP_007416269.1">
    <property type="nucleotide sequence ID" value="XM_007416207.1"/>
</dbReference>
<dbReference type="Proteomes" id="UP000001072">
    <property type="component" value="Unassembled WGS sequence"/>
</dbReference>
<gene>
    <name evidence="2" type="ORF">MELLADRAFT_123551</name>
</gene>
<feature type="signal peptide" evidence="1">
    <location>
        <begin position="1"/>
        <end position="32"/>
    </location>
</feature>
<dbReference type="InParanoid" id="F4S4J6"/>
<dbReference type="VEuPathDB" id="FungiDB:MELLADRAFT_123551"/>
<evidence type="ECO:0000256" key="1">
    <source>
        <dbReference type="SAM" id="SignalP"/>
    </source>
</evidence>
<dbReference type="EMBL" id="GL883147">
    <property type="protein sequence ID" value="EGG00423.1"/>
    <property type="molecule type" value="Genomic_DNA"/>
</dbReference>
<accession>F4S4J6</accession>
<dbReference type="KEGG" id="mlr:MELLADRAFT_123551"/>
<protein>
    <submittedName>
        <fullName evidence="2">Secreted protein</fullName>
    </submittedName>
</protein>
<proteinExistence type="predicted"/>
<dbReference type="HOGENOM" id="CLU_1740947_0_0_1"/>
<reference evidence="3" key="1">
    <citation type="journal article" date="2011" name="Proc. Natl. Acad. Sci. U.S.A.">
        <title>Obligate biotrophy features unraveled by the genomic analysis of rust fungi.</title>
        <authorList>
            <person name="Duplessis S."/>
            <person name="Cuomo C.A."/>
            <person name="Lin Y.-C."/>
            <person name="Aerts A."/>
            <person name="Tisserant E."/>
            <person name="Veneault-Fourrey C."/>
            <person name="Joly D.L."/>
            <person name="Hacquard S."/>
            <person name="Amselem J."/>
            <person name="Cantarel B.L."/>
            <person name="Chiu R."/>
            <person name="Coutinho P.M."/>
            <person name="Feau N."/>
            <person name="Field M."/>
            <person name="Frey P."/>
            <person name="Gelhaye E."/>
            <person name="Goldberg J."/>
            <person name="Grabherr M.G."/>
            <person name="Kodira C.D."/>
            <person name="Kohler A."/>
            <person name="Kuees U."/>
            <person name="Lindquist E.A."/>
            <person name="Lucas S.M."/>
            <person name="Mago R."/>
            <person name="Mauceli E."/>
            <person name="Morin E."/>
            <person name="Murat C."/>
            <person name="Pangilinan J.L."/>
            <person name="Park R."/>
            <person name="Pearson M."/>
            <person name="Quesneville H."/>
            <person name="Rouhier N."/>
            <person name="Sakthikumar S."/>
            <person name="Salamov A.A."/>
            <person name="Schmutz J."/>
            <person name="Selles B."/>
            <person name="Shapiro H."/>
            <person name="Tanguay P."/>
            <person name="Tuskan G.A."/>
            <person name="Henrissat B."/>
            <person name="Van de Peer Y."/>
            <person name="Rouze P."/>
            <person name="Ellis J.G."/>
            <person name="Dodds P.N."/>
            <person name="Schein J.E."/>
            <person name="Zhong S."/>
            <person name="Hamelin R.C."/>
            <person name="Grigoriev I.V."/>
            <person name="Szabo L.J."/>
            <person name="Martin F."/>
        </authorList>
    </citation>
    <scope>NUCLEOTIDE SEQUENCE [LARGE SCALE GENOMIC DNA]</scope>
    <source>
        <strain evidence="3">98AG31 / pathotype 3-4-7</strain>
    </source>
</reference>
<keyword evidence="3" id="KW-1185">Reference proteome</keyword>
<sequence>MSWNRSTIIYQLFLAILLVAEFGSHIFVSANALDCKFGYHKTGYVYVCTPEDHATYICQHCGRADGLLPIGLDCVDEAGNQVGKENRGKWWTCDYELSPLKTTPRSDQRNTLCQHIIDNSGGRATYYCKAPGRYQQCTSCECTTCK</sequence>